<evidence type="ECO:0000256" key="1">
    <source>
        <dbReference type="SAM" id="Phobius"/>
    </source>
</evidence>
<dbReference type="Proteomes" id="UP001597353">
    <property type="component" value="Unassembled WGS sequence"/>
</dbReference>
<feature type="transmembrane region" description="Helical" evidence="1">
    <location>
        <begin position="150"/>
        <end position="172"/>
    </location>
</feature>
<feature type="transmembrane region" description="Helical" evidence="1">
    <location>
        <begin position="205"/>
        <end position="221"/>
    </location>
</feature>
<keyword evidence="1" id="KW-0472">Membrane</keyword>
<accession>A0ABW4S9N2</accession>
<evidence type="ECO:0000256" key="2">
    <source>
        <dbReference type="SAM" id="SignalP"/>
    </source>
</evidence>
<comment type="caution">
    <text evidence="3">The sequence shown here is derived from an EMBL/GenBank/DDBJ whole genome shotgun (WGS) entry which is preliminary data.</text>
</comment>
<name>A0ABW4S9N2_9RHOB</name>
<dbReference type="RefSeq" id="WP_390265612.1">
    <property type="nucleotide sequence ID" value="NZ_JBHUGH010000037.1"/>
</dbReference>
<feature type="transmembrane region" description="Helical" evidence="1">
    <location>
        <begin position="46"/>
        <end position="69"/>
    </location>
</feature>
<evidence type="ECO:0000313" key="4">
    <source>
        <dbReference type="Proteomes" id="UP001597353"/>
    </source>
</evidence>
<dbReference type="EMBL" id="JBHUGH010000037">
    <property type="protein sequence ID" value="MFD1914335.1"/>
    <property type="molecule type" value="Genomic_DNA"/>
</dbReference>
<keyword evidence="2" id="KW-0732">Signal</keyword>
<feature type="transmembrane region" description="Helical" evidence="1">
    <location>
        <begin position="178"/>
        <end position="198"/>
    </location>
</feature>
<reference evidence="4" key="1">
    <citation type="journal article" date="2019" name="Int. J. Syst. Evol. Microbiol.">
        <title>The Global Catalogue of Microorganisms (GCM) 10K type strain sequencing project: providing services to taxonomists for standard genome sequencing and annotation.</title>
        <authorList>
            <consortium name="The Broad Institute Genomics Platform"/>
            <consortium name="The Broad Institute Genome Sequencing Center for Infectious Disease"/>
            <person name="Wu L."/>
            <person name="Ma J."/>
        </authorList>
    </citation>
    <scope>NUCLEOTIDE SEQUENCE [LARGE SCALE GENOMIC DNA]</scope>
    <source>
        <strain evidence="4">CGMCC 4.7242</strain>
    </source>
</reference>
<dbReference type="PANTHER" id="PTHR33802:SF1">
    <property type="entry name" value="XK-RELATED PROTEIN"/>
    <property type="match status" value="1"/>
</dbReference>
<keyword evidence="1" id="KW-0812">Transmembrane</keyword>
<sequence>MKHRAKAIFLVLAALAFAAAPALSPGFDGFDPDRFPVPQLDPPVQPAGWAFAIWGPIYLLLVSHAAYGLWRHRDDPAWDDLRWPLILSLGVGSLWLAVANVSPIIATVLIWVMLVSALAALVLSPGRHLVTDAGASPAPAANRWLGRVPIGLYTGWLTAASWVSIGLLLGGWGVLGPVTAALVALPLAIAFAAIFQLWLGRAPEYGLTVIWALAGLVAANWSRAPAIAALAAVGILVMGVILLRLGNLRTERWGPER</sequence>
<evidence type="ECO:0000313" key="3">
    <source>
        <dbReference type="EMBL" id="MFD1914335.1"/>
    </source>
</evidence>
<feature type="signal peptide" evidence="2">
    <location>
        <begin position="1"/>
        <end position="22"/>
    </location>
</feature>
<keyword evidence="4" id="KW-1185">Reference proteome</keyword>
<evidence type="ECO:0008006" key="5">
    <source>
        <dbReference type="Google" id="ProtNLM"/>
    </source>
</evidence>
<feature type="transmembrane region" description="Helical" evidence="1">
    <location>
        <begin position="104"/>
        <end position="123"/>
    </location>
</feature>
<proteinExistence type="predicted"/>
<dbReference type="PANTHER" id="PTHR33802">
    <property type="entry name" value="SI:CH211-161H7.5-RELATED"/>
    <property type="match status" value="1"/>
</dbReference>
<gene>
    <name evidence="3" type="ORF">ACFSGJ_19200</name>
</gene>
<feature type="transmembrane region" description="Helical" evidence="1">
    <location>
        <begin position="227"/>
        <end position="247"/>
    </location>
</feature>
<feature type="transmembrane region" description="Helical" evidence="1">
    <location>
        <begin position="81"/>
        <end position="98"/>
    </location>
</feature>
<organism evidence="3 4">
    <name type="scientific">Halodurantibacterium flavum</name>
    <dbReference type="NCBI Taxonomy" id="1382802"/>
    <lineage>
        <taxon>Bacteria</taxon>
        <taxon>Pseudomonadati</taxon>
        <taxon>Pseudomonadota</taxon>
        <taxon>Alphaproteobacteria</taxon>
        <taxon>Rhodobacterales</taxon>
        <taxon>Paracoccaceae</taxon>
        <taxon>Halodurantibacterium</taxon>
    </lineage>
</organism>
<keyword evidence="1" id="KW-1133">Transmembrane helix</keyword>
<protein>
    <recommendedName>
        <fullName evidence="5">Tryptophan-rich sensory protein</fullName>
    </recommendedName>
</protein>
<feature type="chain" id="PRO_5046401056" description="Tryptophan-rich sensory protein" evidence="2">
    <location>
        <begin position="23"/>
        <end position="257"/>
    </location>
</feature>